<proteinExistence type="predicted"/>
<dbReference type="AlphaFoldDB" id="A0A1H4A4D2"/>
<accession>A0A1H4A4D2</accession>
<keyword evidence="2" id="KW-1185">Reference proteome</keyword>
<protein>
    <submittedName>
        <fullName evidence="1">Uncharacterized protein</fullName>
    </submittedName>
</protein>
<dbReference type="Proteomes" id="UP000198658">
    <property type="component" value="Unassembled WGS sequence"/>
</dbReference>
<sequence length="80" mass="9241">MFQEDSVENKEIYDGLRLIAQTYISDEKKDEILIGLDQCEKEGRFPPGKWVLASVDSHSNGVGLKREHKELWSDICYHCV</sequence>
<reference evidence="2" key="1">
    <citation type="submission" date="2016-10" db="EMBL/GenBank/DDBJ databases">
        <authorList>
            <person name="Varghese N."/>
            <person name="Submissions S."/>
        </authorList>
    </citation>
    <scope>NUCLEOTIDE SEQUENCE [LARGE SCALE GENOMIC DNA]</scope>
    <source>
        <strain evidence="2">CGMCC 1.10657</strain>
    </source>
</reference>
<evidence type="ECO:0000313" key="1">
    <source>
        <dbReference type="EMBL" id="SEA30899.1"/>
    </source>
</evidence>
<dbReference type="STRING" id="658218.SAMN05216562_2543"/>
<dbReference type="EMBL" id="FNQO01000003">
    <property type="protein sequence ID" value="SEA30899.1"/>
    <property type="molecule type" value="Genomic_DNA"/>
</dbReference>
<gene>
    <name evidence="1" type="ORF">SAMN05216562_2543</name>
</gene>
<evidence type="ECO:0000313" key="2">
    <source>
        <dbReference type="Proteomes" id="UP000198658"/>
    </source>
</evidence>
<name>A0A1H4A4D2_9GAMM</name>
<organism evidence="1 2">
    <name type="scientific">Microbulbifer marinus</name>
    <dbReference type="NCBI Taxonomy" id="658218"/>
    <lineage>
        <taxon>Bacteria</taxon>
        <taxon>Pseudomonadati</taxon>
        <taxon>Pseudomonadota</taxon>
        <taxon>Gammaproteobacteria</taxon>
        <taxon>Cellvibrionales</taxon>
        <taxon>Microbulbiferaceae</taxon>
        <taxon>Microbulbifer</taxon>
    </lineage>
</organism>